<dbReference type="Pfam" id="PF08808">
    <property type="entry name" value="RES"/>
    <property type="match status" value="1"/>
</dbReference>
<evidence type="ECO:0000313" key="3">
    <source>
        <dbReference type="Proteomes" id="UP000315454"/>
    </source>
</evidence>
<evidence type="ECO:0000313" key="2">
    <source>
        <dbReference type="EMBL" id="TGH25766.1"/>
    </source>
</evidence>
<feature type="domain" description="RES" evidence="1">
    <location>
        <begin position="28"/>
        <end position="174"/>
    </location>
</feature>
<evidence type="ECO:0000259" key="1">
    <source>
        <dbReference type="Pfam" id="PF08808"/>
    </source>
</evidence>
<comment type="caution">
    <text evidence="2">The sequence shown here is derived from an EMBL/GenBank/DDBJ whole genome shotgun (WGS) entry which is preliminary data.</text>
</comment>
<reference evidence="2 3" key="1">
    <citation type="journal article" date="2019" name="mSystems">
        <title>Life at home and on the roam: Genomic adaptions reflect the dual lifestyle of an intracellular, facultative symbiont.</title>
        <authorList>
            <person name="Burgsdorf I."/>
        </authorList>
    </citation>
    <scope>NUCLEOTIDE SEQUENCE [LARGE SCALE GENOMIC DNA]</scope>
    <source>
        <strain evidence="2">277cI</strain>
    </source>
</reference>
<dbReference type="AlphaFoldDB" id="A0A524RUV1"/>
<dbReference type="EMBL" id="SRMN01000025">
    <property type="protein sequence ID" value="TGH25766.1"/>
    <property type="molecule type" value="Genomic_DNA"/>
</dbReference>
<protein>
    <submittedName>
        <fullName evidence="2">RES domain-containing protein</fullName>
    </submittedName>
</protein>
<sequence length="201" mass="22627">MVRIDPPPPERPVNPAYLSLPIGERLLRIYSPSPSRWNNTPTSFRRWGGPTQRFDHHVDSEDKSRGIHYSARTLEGCLVEVFADDGFISTSDRRLGSVLLNRRLTLLDLRPEGAWQAGTVASICMGSCHQIAQKWSCHFYEAYSHIDGLVYQNAHNGAVAYALYERAEGALKVEYDIDLSDARLRSRLQVAAEALNLDVTE</sequence>
<organism evidence="2 3">
    <name type="scientific">Aphanocapsa feldmannii 277cI</name>
    <dbReference type="NCBI Taxonomy" id="2507554"/>
    <lineage>
        <taxon>Bacteria</taxon>
        <taxon>Bacillati</taxon>
        <taxon>Cyanobacteriota</taxon>
        <taxon>Cyanophyceae</taxon>
        <taxon>Oscillatoriophycideae</taxon>
        <taxon>Chroococcales</taxon>
        <taxon>Microcystaceae</taxon>
        <taxon>Aphanocapsa</taxon>
    </lineage>
</organism>
<dbReference type="Proteomes" id="UP000315454">
    <property type="component" value="Unassembled WGS sequence"/>
</dbReference>
<gene>
    <name evidence="2" type="ORF">ERJ68_02385</name>
</gene>
<dbReference type="InterPro" id="IPR014914">
    <property type="entry name" value="RES_dom"/>
</dbReference>
<name>A0A524RUV1_9CHRO</name>
<accession>A0A524RUV1</accession>
<proteinExistence type="predicted"/>